<dbReference type="RefSeq" id="WP_310456925.1">
    <property type="nucleotide sequence ID" value="NZ_JAVKPH010000007.1"/>
</dbReference>
<reference evidence="11 12" key="1">
    <citation type="submission" date="2023-09" db="EMBL/GenBank/DDBJ databases">
        <title>Xinfangfangia sedmenti sp. nov., isolated the sedment.</title>
        <authorList>
            <person name="Xu L."/>
        </authorList>
    </citation>
    <scope>NUCLEOTIDE SEQUENCE [LARGE SCALE GENOMIC DNA]</scope>
    <source>
        <strain evidence="11 12">LG-4</strain>
    </source>
</reference>
<evidence type="ECO:0000256" key="10">
    <source>
        <dbReference type="ARBA" id="ARBA00032441"/>
    </source>
</evidence>
<evidence type="ECO:0000256" key="9">
    <source>
        <dbReference type="ARBA" id="ARBA00022842"/>
    </source>
</evidence>
<dbReference type="Gene3D" id="3.40.50.300">
    <property type="entry name" value="P-loop containing nucleotide triphosphate hydrolases"/>
    <property type="match status" value="1"/>
</dbReference>
<evidence type="ECO:0000313" key="12">
    <source>
        <dbReference type="Proteomes" id="UP001247754"/>
    </source>
</evidence>
<organism evidence="11 12">
    <name type="scientific">Ruixingdingia sedimenti</name>
    <dbReference type="NCBI Taxonomy" id="3073604"/>
    <lineage>
        <taxon>Bacteria</taxon>
        <taxon>Pseudomonadati</taxon>
        <taxon>Pseudomonadota</taxon>
        <taxon>Alphaproteobacteria</taxon>
        <taxon>Rhodobacterales</taxon>
        <taxon>Paracoccaceae</taxon>
        <taxon>Ruixingdingia</taxon>
    </lineage>
</organism>
<evidence type="ECO:0000256" key="6">
    <source>
        <dbReference type="ARBA" id="ARBA00022723"/>
    </source>
</evidence>
<evidence type="ECO:0000256" key="5">
    <source>
        <dbReference type="ARBA" id="ARBA00022694"/>
    </source>
</evidence>
<protein>
    <recommendedName>
        <fullName evidence="3">tRNA threonylcarbamoyladenosine biosynthesis protein TsaE</fullName>
    </recommendedName>
    <alternativeName>
        <fullName evidence="10">t(6)A37 threonylcarbamoyladenosine biosynthesis protein TsaE</fullName>
    </alternativeName>
</protein>
<keyword evidence="5" id="KW-0819">tRNA processing</keyword>
<dbReference type="SUPFAM" id="SSF52540">
    <property type="entry name" value="P-loop containing nucleoside triphosphate hydrolases"/>
    <property type="match status" value="1"/>
</dbReference>
<keyword evidence="9" id="KW-0460">Magnesium</keyword>
<comment type="caution">
    <text evidence="11">The sequence shown here is derived from an EMBL/GenBank/DDBJ whole genome shotgun (WGS) entry which is preliminary data.</text>
</comment>
<dbReference type="Proteomes" id="UP001247754">
    <property type="component" value="Unassembled WGS sequence"/>
</dbReference>
<keyword evidence="6" id="KW-0479">Metal-binding</keyword>
<dbReference type="InterPro" id="IPR003442">
    <property type="entry name" value="T6A_TsaE"/>
</dbReference>
<gene>
    <name evidence="11" type="primary">tsaE</name>
    <name evidence="11" type="ORF">RGD00_08720</name>
</gene>
<keyword evidence="7" id="KW-0547">Nucleotide-binding</keyword>
<evidence type="ECO:0000256" key="2">
    <source>
        <dbReference type="ARBA" id="ARBA00007599"/>
    </source>
</evidence>
<evidence type="ECO:0000313" key="11">
    <source>
        <dbReference type="EMBL" id="MDR5652684.1"/>
    </source>
</evidence>
<dbReference type="Pfam" id="PF02367">
    <property type="entry name" value="TsaE"/>
    <property type="match status" value="1"/>
</dbReference>
<evidence type="ECO:0000256" key="1">
    <source>
        <dbReference type="ARBA" id="ARBA00004496"/>
    </source>
</evidence>
<name>A0ABU1F742_9RHOB</name>
<dbReference type="InterPro" id="IPR027417">
    <property type="entry name" value="P-loop_NTPase"/>
</dbReference>
<evidence type="ECO:0000256" key="4">
    <source>
        <dbReference type="ARBA" id="ARBA00022490"/>
    </source>
</evidence>
<keyword evidence="12" id="KW-1185">Reference proteome</keyword>
<dbReference type="NCBIfam" id="TIGR00150">
    <property type="entry name" value="T6A_YjeE"/>
    <property type="match status" value="1"/>
</dbReference>
<evidence type="ECO:0000256" key="8">
    <source>
        <dbReference type="ARBA" id="ARBA00022840"/>
    </source>
</evidence>
<evidence type="ECO:0000256" key="7">
    <source>
        <dbReference type="ARBA" id="ARBA00022741"/>
    </source>
</evidence>
<evidence type="ECO:0000256" key="3">
    <source>
        <dbReference type="ARBA" id="ARBA00019010"/>
    </source>
</evidence>
<comment type="similarity">
    <text evidence="2">Belongs to the TsaE family.</text>
</comment>
<proteinExistence type="inferred from homology"/>
<dbReference type="PANTHER" id="PTHR33540">
    <property type="entry name" value="TRNA THREONYLCARBAMOYLADENOSINE BIOSYNTHESIS PROTEIN TSAE"/>
    <property type="match status" value="1"/>
</dbReference>
<comment type="subcellular location">
    <subcellularLocation>
        <location evidence="1">Cytoplasm</location>
    </subcellularLocation>
</comment>
<keyword evidence="8" id="KW-0067">ATP-binding</keyword>
<keyword evidence="4" id="KW-0963">Cytoplasm</keyword>
<dbReference type="EMBL" id="JAVKPH010000007">
    <property type="protein sequence ID" value="MDR5652684.1"/>
    <property type="molecule type" value="Genomic_DNA"/>
</dbReference>
<sequence length="162" mass="17057">MTDRTLSLPLPDAAATDRLGRWLAGRLGAGDVVLLSGPIGAGKTHLARALIQARLAAQGLHEDVPSPTFTLVQSYEAGGLTIWHADLYRLSHPDELAELGLEEAIGTALCLIEWPDRMGAATPTDALHVKLSADGEGRRAAFAGGPKWAGLLAALEEEGFDD</sequence>
<dbReference type="PANTHER" id="PTHR33540:SF2">
    <property type="entry name" value="TRNA THREONYLCARBAMOYLADENOSINE BIOSYNTHESIS PROTEIN TSAE"/>
    <property type="match status" value="1"/>
</dbReference>
<accession>A0ABU1F742</accession>